<dbReference type="Proteomes" id="UP000054560">
    <property type="component" value="Unassembled WGS sequence"/>
</dbReference>
<dbReference type="EMBL" id="KQ242201">
    <property type="protein sequence ID" value="KNC80092.1"/>
    <property type="molecule type" value="Genomic_DNA"/>
</dbReference>
<feature type="region of interest" description="Disordered" evidence="1">
    <location>
        <begin position="53"/>
        <end position="88"/>
    </location>
</feature>
<evidence type="ECO:0000313" key="2">
    <source>
        <dbReference type="EMBL" id="KNC80092.1"/>
    </source>
</evidence>
<sequence length="88" mass="9351">MCASTIPTLTAKEANNSTKPPVNQVEEALPLTHPHGPHAILYLDDIVLPDTYSNAASESGESTSDNAALISEDETSLAHREPHCSIIT</sequence>
<dbReference type="GeneID" id="25908039"/>
<dbReference type="RefSeq" id="XP_014153994.1">
    <property type="nucleotide sequence ID" value="XM_014298519.1"/>
</dbReference>
<evidence type="ECO:0000256" key="1">
    <source>
        <dbReference type="SAM" id="MobiDB-lite"/>
    </source>
</evidence>
<feature type="region of interest" description="Disordered" evidence="1">
    <location>
        <begin position="1"/>
        <end position="21"/>
    </location>
</feature>
<evidence type="ECO:0000313" key="3">
    <source>
        <dbReference type="Proteomes" id="UP000054560"/>
    </source>
</evidence>
<feature type="compositionally biased region" description="Basic and acidic residues" evidence="1">
    <location>
        <begin position="76"/>
        <end position="88"/>
    </location>
</feature>
<reference evidence="2 3" key="1">
    <citation type="submission" date="2011-02" db="EMBL/GenBank/DDBJ databases">
        <title>The Genome Sequence of Sphaeroforma arctica JP610.</title>
        <authorList>
            <consortium name="The Broad Institute Genome Sequencing Platform"/>
            <person name="Russ C."/>
            <person name="Cuomo C."/>
            <person name="Young S.K."/>
            <person name="Zeng Q."/>
            <person name="Gargeya S."/>
            <person name="Alvarado L."/>
            <person name="Berlin A."/>
            <person name="Chapman S.B."/>
            <person name="Chen Z."/>
            <person name="Freedman E."/>
            <person name="Gellesch M."/>
            <person name="Goldberg J."/>
            <person name="Griggs A."/>
            <person name="Gujja S."/>
            <person name="Heilman E."/>
            <person name="Heiman D."/>
            <person name="Howarth C."/>
            <person name="Mehta T."/>
            <person name="Neiman D."/>
            <person name="Pearson M."/>
            <person name="Roberts A."/>
            <person name="Saif S."/>
            <person name="Shea T."/>
            <person name="Shenoy N."/>
            <person name="Sisk P."/>
            <person name="Stolte C."/>
            <person name="Sykes S."/>
            <person name="White J."/>
            <person name="Yandava C."/>
            <person name="Burger G."/>
            <person name="Gray M.W."/>
            <person name="Holland P.W.H."/>
            <person name="King N."/>
            <person name="Lang F.B.F."/>
            <person name="Roger A.J."/>
            <person name="Ruiz-Trillo I."/>
            <person name="Haas B."/>
            <person name="Nusbaum C."/>
            <person name="Birren B."/>
        </authorList>
    </citation>
    <scope>NUCLEOTIDE SEQUENCE [LARGE SCALE GENOMIC DNA]</scope>
    <source>
        <strain evidence="2 3">JP610</strain>
    </source>
</reference>
<dbReference type="AlphaFoldDB" id="A0A0L0FTI1"/>
<gene>
    <name evidence="2" type="ORF">SARC_07535</name>
</gene>
<protein>
    <submittedName>
        <fullName evidence="2">Uncharacterized protein</fullName>
    </submittedName>
</protein>
<name>A0A0L0FTI1_9EUKA</name>
<feature type="compositionally biased region" description="Polar residues" evidence="1">
    <location>
        <begin position="53"/>
        <end position="66"/>
    </location>
</feature>
<proteinExistence type="predicted"/>
<accession>A0A0L0FTI1</accession>
<keyword evidence="3" id="KW-1185">Reference proteome</keyword>
<organism evidence="2 3">
    <name type="scientific">Sphaeroforma arctica JP610</name>
    <dbReference type="NCBI Taxonomy" id="667725"/>
    <lineage>
        <taxon>Eukaryota</taxon>
        <taxon>Ichthyosporea</taxon>
        <taxon>Ichthyophonida</taxon>
        <taxon>Sphaeroforma</taxon>
    </lineage>
</organism>